<dbReference type="InterPro" id="IPR036520">
    <property type="entry name" value="UPF0759_sf"/>
</dbReference>
<dbReference type="Pfam" id="PF01904">
    <property type="entry name" value="DUF72"/>
    <property type="match status" value="1"/>
</dbReference>
<reference evidence="2 3" key="1">
    <citation type="submission" date="2018-01" db="EMBL/GenBank/DDBJ databases">
        <authorList>
            <person name="Clerissi C."/>
        </authorList>
    </citation>
    <scope>NUCLEOTIDE SEQUENCE [LARGE SCALE GENOMIC DNA]</scope>
    <source>
        <strain evidence="2">Cupriavidus sp. LMG 19464</strain>
    </source>
</reference>
<accession>A0A975WRN7</accession>
<comment type="caution">
    <text evidence="2">The sequence shown here is derived from an EMBL/GenBank/DDBJ whole genome shotgun (WGS) entry which is preliminary data.</text>
</comment>
<dbReference type="PANTHER" id="PTHR30348">
    <property type="entry name" value="UNCHARACTERIZED PROTEIN YECE"/>
    <property type="match status" value="1"/>
</dbReference>
<dbReference type="PANTHER" id="PTHR30348:SF4">
    <property type="entry name" value="DUF72 DOMAIN-CONTAINING PROTEIN"/>
    <property type="match status" value="1"/>
</dbReference>
<proteinExistence type="predicted"/>
<dbReference type="RefSeq" id="WP_116355277.1">
    <property type="nucleotide sequence ID" value="NZ_LT976853.1"/>
</dbReference>
<evidence type="ECO:0000313" key="2">
    <source>
        <dbReference type="EMBL" id="SOY41390.1"/>
    </source>
</evidence>
<dbReference type="InterPro" id="IPR002763">
    <property type="entry name" value="DUF72"/>
</dbReference>
<feature type="region of interest" description="Disordered" evidence="1">
    <location>
        <begin position="1"/>
        <end position="34"/>
    </location>
</feature>
<evidence type="ECO:0000313" key="3">
    <source>
        <dbReference type="Proteomes" id="UP000256780"/>
    </source>
</evidence>
<dbReference type="AlphaFoldDB" id="A0A975WRN7"/>
<dbReference type="Gene3D" id="3.20.20.410">
    <property type="entry name" value="Protein of unknown function UPF0759"/>
    <property type="match status" value="1"/>
</dbReference>
<dbReference type="EMBL" id="OFSQ01000001">
    <property type="protein sequence ID" value="SOY41390.1"/>
    <property type="molecule type" value="Genomic_DNA"/>
</dbReference>
<evidence type="ECO:0000256" key="1">
    <source>
        <dbReference type="SAM" id="MobiDB-lite"/>
    </source>
</evidence>
<evidence type="ECO:0008006" key="4">
    <source>
        <dbReference type="Google" id="ProtNLM"/>
    </source>
</evidence>
<organism evidence="2 3">
    <name type="scientific">Cupriavidus taiwanensis</name>
    <dbReference type="NCBI Taxonomy" id="164546"/>
    <lineage>
        <taxon>Bacteria</taxon>
        <taxon>Pseudomonadati</taxon>
        <taxon>Pseudomonadota</taxon>
        <taxon>Betaproteobacteria</taxon>
        <taxon>Burkholderiales</taxon>
        <taxon>Burkholderiaceae</taxon>
        <taxon>Cupriavidus</taxon>
    </lineage>
</organism>
<sequence length="302" mass="33076">MPARTAAKAASTPAATAAAASKAPSTTPSRKPAAGPVRVGIGGWNYAPWRDNFYPAKLPQSRELAYASRHLSAIEINSTYHGTQKRSSFAKWRDETPDDFVFAVKASRFATNRRVLAESGESIARFVDSGIAELGRKLGPVVWQFAPTKQFDAEDFEAFLQLLPQSVEGVTLRHVLEVRHDSFQSPDYLKLARKYKAATVFTDSPKFPSMADLTGDFVYARLMASSDKLKTGYAPRALDAWAERARTWAAGSVPGDLPAVEDRKPAARKREVFVFFINGAKERAPAAAQALLERLGWTPAEA</sequence>
<dbReference type="SUPFAM" id="SSF117396">
    <property type="entry name" value="TM1631-like"/>
    <property type="match status" value="1"/>
</dbReference>
<protein>
    <recommendedName>
        <fullName evidence="4">DUF72 domain-containing protein</fullName>
    </recommendedName>
</protein>
<name>A0A975WRN7_9BURK</name>
<dbReference type="OrthoDB" id="9780310at2"/>
<gene>
    <name evidence="2" type="ORF">CBM2587_A10311</name>
</gene>
<feature type="compositionally biased region" description="Low complexity" evidence="1">
    <location>
        <begin position="1"/>
        <end position="30"/>
    </location>
</feature>
<dbReference type="Proteomes" id="UP000256780">
    <property type="component" value="Chromosome CBM2587_a"/>
</dbReference>